<feature type="transmembrane region" description="Helical" evidence="1">
    <location>
        <begin position="12"/>
        <end position="32"/>
    </location>
</feature>
<evidence type="ECO:0000313" key="3">
    <source>
        <dbReference type="Proteomes" id="UP000016630"/>
    </source>
</evidence>
<comment type="caution">
    <text evidence="2">The sequence shown here is derived from an EMBL/GenBank/DDBJ whole genome shotgun (WGS) entry which is preliminary data.</text>
</comment>
<keyword evidence="1" id="KW-1133">Transmembrane helix</keyword>
<reference evidence="2 3" key="1">
    <citation type="submission" date="2013-06" db="EMBL/GenBank/DDBJ databases">
        <authorList>
            <person name="Weinstock G."/>
            <person name="Sodergren E."/>
            <person name="Lobos E.A."/>
            <person name="Fulton L."/>
            <person name="Fulton R."/>
            <person name="Courtney L."/>
            <person name="Fronick C."/>
            <person name="O'Laughlin M."/>
            <person name="Godfrey J."/>
            <person name="Wilson R.M."/>
            <person name="Miner T."/>
            <person name="Farmer C."/>
            <person name="Delehaunty K."/>
            <person name="Cordes M."/>
            <person name="Minx P."/>
            <person name="Tomlinson C."/>
            <person name="Chen J."/>
            <person name="Wollam A."/>
            <person name="Pepin K.H."/>
            <person name="Bhonagiri V."/>
            <person name="Zhang X."/>
            <person name="Warren W."/>
            <person name="Mitreva M."/>
            <person name="Mardis E.R."/>
            <person name="Wilson R.K."/>
        </authorList>
    </citation>
    <scope>NUCLEOTIDE SEQUENCE [LARGE SCALE GENOMIC DNA]</scope>
    <source>
        <strain evidence="2 3">F0570</strain>
    </source>
</reference>
<proteinExistence type="predicted"/>
<dbReference type="AlphaFoldDB" id="A0A0E2M349"/>
<name>A0A0E2M349_PORGN</name>
<dbReference type="HOGENOM" id="CLU_2667973_0_0_10"/>
<evidence type="ECO:0000256" key="1">
    <source>
        <dbReference type="SAM" id="Phobius"/>
    </source>
</evidence>
<dbReference type="EMBL" id="AWUW01000138">
    <property type="protein sequence ID" value="ERJ64132.1"/>
    <property type="molecule type" value="Genomic_DNA"/>
</dbReference>
<organism evidence="2 3">
    <name type="scientific">Porphyromonas gingivalis F0570</name>
    <dbReference type="NCBI Taxonomy" id="1227271"/>
    <lineage>
        <taxon>Bacteria</taxon>
        <taxon>Pseudomonadati</taxon>
        <taxon>Bacteroidota</taxon>
        <taxon>Bacteroidia</taxon>
        <taxon>Bacteroidales</taxon>
        <taxon>Porphyromonadaceae</taxon>
        <taxon>Porphyromonas</taxon>
    </lineage>
</organism>
<evidence type="ECO:0000313" key="2">
    <source>
        <dbReference type="EMBL" id="ERJ64132.1"/>
    </source>
</evidence>
<sequence length="75" mass="8803">MSEVFSFDTALIILFFTDFRISNLLILWLFRLSDLFLQYTRMEDIDREALSPRFFAGSHNNSSTAFLPRCTDLSK</sequence>
<gene>
    <name evidence="2" type="ORF">HMPREF1555_02019</name>
</gene>
<keyword evidence="1" id="KW-0812">Transmembrane</keyword>
<accession>A0A0E2M349</accession>
<dbReference type="Proteomes" id="UP000016630">
    <property type="component" value="Unassembled WGS sequence"/>
</dbReference>
<keyword evidence="1" id="KW-0472">Membrane</keyword>
<protein>
    <submittedName>
        <fullName evidence="2">Uncharacterized protein</fullName>
    </submittedName>
</protein>